<proteinExistence type="predicted"/>
<feature type="region of interest" description="Disordered" evidence="1">
    <location>
        <begin position="1"/>
        <end position="72"/>
    </location>
</feature>
<protein>
    <submittedName>
        <fullName evidence="2">Uncharacterized protein</fullName>
    </submittedName>
</protein>
<accession>A0AA36IQ69</accession>
<reference evidence="2" key="1">
    <citation type="submission" date="2023-08" db="EMBL/GenBank/DDBJ databases">
        <authorList>
            <person name="Chen Y."/>
            <person name="Shah S."/>
            <person name="Dougan E. K."/>
            <person name="Thang M."/>
            <person name="Chan C."/>
        </authorList>
    </citation>
    <scope>NUCLEOTIDE SEQUENCE</scope>
</reference>
<name>A0AA36IQ69_9DINO</name>
<dbReference type="Proteomes" id="UP001178507">
    <property type="component" value="Unassembled WGS sequence"/>
</dbReference>
<organism evidence="2 3">
    <name type="scientific">Effrenium voratum</name>
    <dbReference type="NCBI Taxonomy" id="2562239"/>
    <lineage>
        <taxon>Eukaryota</taxon>
        <taxon>Sar</taxon>
        <taxon>Alveolata</taxon>
        <taxon>Dinophyceae</taxon>
        <taxon>Suessiales</taxon>
        <taxon>Symbiodiniaceae</taxon>
        <taxon>Effrenium</taxon>
    </lineage>
</organism>
<evidence type="ECO:0000256" key="1">
    <source>
        <dbReference type="SAM" id="MobiDB-lite"/>
    </source>
</evidence>
<keyword evidence="3" id="KW-1185">Reference proteome</keyword>
<feature type="compositionally biased region" description="Low complexity" evidence="1">
    <location>
        <begin position="41"/>
        <end position="54"/>
    </location>
</feature>
<sequence>MPRRAGAAKTRSGSRWRHWSTAWCSRQRSKRHGRRRRKAGAGESSRSMAKQMADAAKEAQEKKALKKHEEAQKDRICFRRSGWSFNSICR</sequence>
<comment type="caution">
    <text evidence="2">The sequence shown here is derived from an EMBL/GenBank/DDBJ whole genome shotgun (WGS) entry which is preliminary data.</text>
</comment>
<feature type="compositionally biased region" description="Basic residues" evidence="1">
    <location>
        <begin position="27"/>
        <end position="39"/>
    </location>
</feature>
<dbReference type="EMBL" id="CAUJNA010002157">
    <property type="protein sequence ID" value="CAJ1390839.1"/>
    <property type="molecule type" value="Genomic_DNA"/>
</dbReference>
<feature type="compositionally biased region" description="Basic and acidic residues" evidence="1">
    <location>
        <begin position="55"/>
        <end position="72"/>
    </location>
</feature>
<evidence type="ECO:0000313" key="3">
    <source>
        <dbReference type="Proteomes" id="UP001178507"/>
    </source>
</evidence>
<dbReference type="AlphaFoldDB" id="A0AA36IQ69"/>
<gene>
    <name evidence="2" type="ORF">EVOR1521_LOCUS16149</name>
</gene>
<evidence type="ECO:0000313" key="2">
    <source>
        <dbReference type="EMBL" id="CAJ1390839.1"/>
    </source>
</evidence>